<feature type="compositionally biased region" description="Polar residues" evidence="10">
    <location>
        <begin position="269"/>
        <end position="278"/>
    </location>
</feature>
<evidence type="ECO:0000256" key="3">
    <source>
        <dbReference type="ARBA" id="ARBA00004496"/>
    </source>
</evidence>
<comment type="similarity">
    <text evidence="4">Belongs to the YAE1 family.</text>
</comment>
<proteinExistence type="inferred from homology"/>
<dbReference type="InterPro" id="IPR038881">
    <property type="entry name" value="Yae1-like"/>
</dbReference>
<sequence length="278" mass="29468">MHLSPRPPQDDEFYMQVTTSADASGGGGGGGGADPIVLDGPDAARFGTQSSYYDPMDNIFGSDPGSPGATAGDAATTTTSPDERDGLTADLRRLRAQHNKEGYREGIMVGKAGSIQAGFDEGYSVGANVGLKAGQLLGLLEGIVAALGSSPSMLEQQRSDSANSAIKMHESAKLELGSTEFLFSETYWQADGQWKYDVPVSSSTAEKDGESPEPTPEDVANAHPIIAKWTAVVDDAVGRWSLDLELPSLKRNDTNAQEDTAEAKPIKLEQQSRQAMDW</sequence>
<keyword evidence="9" id="KW-0539">Nucleus</keyword>
<accession>A0A9P9BRZ7</accession>
<dbReference type="OrthoDB" id="20086at2759"/>
<gene>
    <name evidence="12" type="ORF">B0I36DRAFT_65155</name>
</gene>
<dbReference type="Pfam" id="PF09811">
    <property type="entry name" value="Yae1_N"/>
    <property type="match status" value="1"/>
</dbReference>
<evidence type="ECO:0000256" key="5">
    <source>
        <dbReference type="ARBA" id="ARBA00011427"/>
    </source>
</evidence>
<dbReference type="GO" id="GO:0005737">
    <property type="term" value="C:cytoplasm"/>
    <property type="evidence" value="ECO:0007669"/>
    <property type="project" value="UniProtKB-SubCell"/>
</dbReference>
<feature type="domain" description="Essential protein Yae1 N-terminal" evidence="11">
    <location>
        <begin position="102"/>
        <end position="140"/>
    </location>
</feature>
<dbReference type="GeneID" id="70192704"/>
<evidence type="ECO:0000256" key="4">
    <source>
        <dbReference type="ARBA" id="ARBA00007096"/>
    </source>
</evidence>
<organism evidence="12 13">
    <name type="scientific">Microdochium trichocladiopsis</name>
    <dbReference type="NCBI Taxonomy" id="1682393"/>
    <lineage>
        <taxon>Eukaryota</taxon>
        <taxon>Fungi</taxon>
        <taxon>Dikarya</taxon>
        <taxon>Ascomycota</taxon>
        <taxon>Pezizomycotina</taxon>
        <taxon>Sordariomycetes</taxon>
        <taxon>Xylariomycetidae</taxon>
        <taxon>Xylariales</taxon>
        <taxon>Microdochiaceae</taxon>
        <taxon>Microdochium</taxon>
    </lineage>
</organism>
<evidence type="ECO:0000313" key="13">
    <source>
        <dbReference type="Proteomes" id="UP000756346"/>
    </source>
</evidence>
<comment type="function">
    <text evidence="1">The complex LTO1:YAE1 may function as a target specific adapter that probably recruits apo-RPLI1 to the cytosolic iron-sulfur protein assembly (CIA) complex machinery. May be required for biogenesis of the large ribosomal subunit and initiation of translation.</text>
</comment>
<name>A0A9P9BRZ7_9PEZI</name>
<comment type="subunit">
    <text evidence="5">May form a complex with LTO1.</text>
</comment>
<evidence type="ECO:0000256" key="1">
    <source>
        <dbReference type="ARBA" id="ARBA00003836"/>
    </source>
</evidence>
<dbReference type="EMBL" id="JAGTJQ010000002">
    <property type="protein sequence ID" value="KAH7037375.1"/>
    <property type="molecule type" value="Genomic_DNA"/>
</dbReference>
<evidence type="ECO:0000313" key="12">
    <source>
        <dbReference type="EMBL" id="KAH7037375.1"/>
    </source>
</evidence>
<keyword evidence="8" id="KW-0963">Cytoplasm</keyword>
<dbReference type="InterPro" id="IPR019191">
    <property type="entry name" value="Essential_protein_Yae1_N"/>
</dbReference>
<evidence type="ECO:0000256" key="6">
    <source>
        <dbReference type="ARBA" id="ARBA00017286"/>
    </source>
</evidence>
<evidence type="ECO:0000256" key="7">
    <source>
        <dbReference type="ARBA" id="ARBA00018400"/>
    </source>
</evidence>
<dbReference type="Proteomes" id="UP000756346">
    <property type="component" value="Unassembled WGS sequence"/>
</dbReference>
<comment type="subcellular location">
    <subcellularLocation>
        <location evidence="3">Cytoplasm</location>
    </subcellularLocation>
    <subcellularLocation>
        <location evidence="2">Nucleus</location>
    </subcellularLocation>
</comment>
<evidence type="ECO:0000259" key="11">
    <source>
        <dbReference type="Pfam" id="PF09811"/>
    </source>
</evidence>
<evidence type="ECO:0000256" key="9">
    <source>
        <dbReference type="ARBA" id="ARBA00023242"/>
    </source>
</evidence>
<evidence type="ECO:0000256" key="8">
    <source>
        <dbReference type="ARBA" id="ARBA00022490"/>
    </source>
</evidence>
<feature type="compositionally biased region" description="Gly residues" evidence="10">
    <location>
        <begin position="24"/>
        <end position="33"/>
    </location>
</feature>
<feature type="region of interest" description="Disordered" evidence="10">
    <location>
        <begin position="1"/>
        <end position="87"/>
    </location>
</feature>
<dbReference type="RefSeq" id="XP_046016496.1">
    <property type="nucleotide sequence ID" value="XM_046163158.1"/>
</dbReference>
<dbReference type="PANTHER" id="PTHR18829">
    <property type="entry name" value="PROTEIN YAE1 HOMOLOG"/>
    <property type="match status" value="1"/>
</dbReference>
<comment type="caution">
    <text evidence="12">The sequence shown here is derived from an EMBL/GenBank/DDBJ whole genome shotgun (WGS) entry which is preliminary data.</text>
</comment>
<protein>
    <recommendedName>
        <fullName evidence="7">Protein YAE1</fullName>
    </recommendedName>
    <alternativeName>
        <fullName evidence="6">Protein yae1</fullName>
    </alternativeName>
</protein>
<dbReference type="AlphaFoldDB" id="A0A9P9BRZ7"/>
<reference evidence="12" key="1">
    <citation type="journal article" date="2021" name="Nat. Commun.">
        <title>Genetic determinants of endophytism in the Arabidopsis root mycobiome.</title>
        <authorList>
            <person name="Mesny F."/>
            <person name="Miyauchi S."/>
            <person name="Thiergart T."/>
            <person name="Pickel B."/>
            <person name="Atanasova L."/>
            <person name="Karlsson M."/>
            <person name="Huettel B."/>
            <person name="Barry K.W."/>
            <person name="Haridas S."/>
            <person name="Chen C."/>
            <person name="Bauer D."/>
            <person name="Andreopoulos W."/>
            <person name="Pangilinan J."/>
            <person name="LaButti K."/>
            <person name="Riley R."/>
            <person name="Lipzen A."/>
            <person name="Clum A."/>
            <person name="Drula E."/>
            <person name="Henrissat B."/>
            <person name="Kohler A."/>
            <person name="Grigoriev I.V."/>
            <person name="Martin F.M."/>
            <person name="Hacquard S."/>
        </authorList>
    </citation>
    <scope>NUCLEOTIDE SEQUENCE</scope>
    <source>
        <strain evidence="12">MPI-CAGE-CH-0230</strain>
    </source>
</reference>
<dbReference type="GO" id="GO:0005634">
    <property type="term" value="C:nucleus"/>
    <property type="evidence" value="ECO:0007669"/>
    <property type="project" value="UniProtKB-SubCell"/>
</dbReference>
<feature type="region of interest" description="Disordered" evidence="10">
    <location>
        <begin position="248"/>
        <end position="278"/>
    </location>
</feature>
<keyword evidence="13" id="KW-1185">Reference proteome</keyword>
<dbReference type="PANTHER" id="PTHR18829:SF0">
    <property type="entry name" value="PROTEIN YAE1 HOMOLOG"/>
    <property type="match status" value="1"/>
</dbReference>
<feature type="compositionally biased region" description="Low complexity" evidence="10">
    <location>
        <begin position="63"/>
        <end position="80"/>
    </location>
</feature>
<feature type="region of interest" description="Disordered" evidence="10">
    <location>
        <begin position="200"/>
        <end position="220"/>
    </location>
</feature>
<evidence type="ECO:0000256" key="2">
    <source>
        <dbReference type="ARBA" id="ARBA00004123"/>
    </source>
</evidence>
<evidence type="ECO:0000256" key="10">
    <source>
        <dbReference type="SAM" id="MobiDB-lite"/>
    </source>
</evidence>